<feature type="chain" id="PRO_5036964906" evidence="2">
    <location>
        <begin position="21"/>
        <end position="130"/>
    </location>
</feature>
<protein>
    <submittedName>
        <fullName evidence="4">Uncharacterized protein</fullName>
    </submittedName>
</protein>
<name>A0A914VUY0_9BILA</name>
<organism evidence="3 4">
    <name type="scientific">Plectus sambesii</name>
    <dbReference type="NCBI Taxonomy" id="2011161"/>
    <lineage>
        <taxon>Eukaryota</taxon>
        <taxon>Metazoa</taxon>
        <taxon>Ecdysozoa</taxon>
        <taxon>Nematoda</taxon>
        <taxon>Chromadorea</taxon>
        <taxon>Plectida</taxon>
        <taxon>Plectina</taxon>
        <taxon>Plectoidea</taxon>
        <taxon>Plectidae</taxon>
        <taxon>Plectus</taxon>
    </lineage>
</organism>
<keyword evidence="1" id="KW-0812">Transmembrane</keyword>
<dbReference type="Proteomes" id="UP000887566">
    <property type="component" value="Unplaced"/>
</dbReference>
<keyword evidence="1" id="KW-0472">Membrane</keyword>
<evidence type="ECO:0000313" key="4">
    <source>
        <dbReference type="WBParaSite" id="PSAMB.scaffold2605size22296.g18431.t1"/>
    </source>
</evidence>
<sequence>MNMTLLGLLCVLLFGTVASALNCYETDFASDQQNSVACTGGMNACSLILGADNSPVLKQCQILPAGIKSGCNPFNTTTGSGTLCLCQCDNCNDNRADVDACNNRNNGALPINSSFASMIFALILSITYFH</sequence>
<evidence type="ECO:0000313" key="3">
    <source>
        <dbReference type="Proteomes" id="UP000887566"/>
    </source>
</evidence>
<evidence type="ECO:0000256" key="2">
    <source>
        <dbReference type="SAM" id="SignalP"/>
    </source>
</evidence>
<feature type="signal peptide" evidence="2">
    <location>
        <begin position="1"/>
        <end position="20"/>
    </location>
</feature>
<accession>A0A914VUY0</accession>
<keyword evidence="3" id="KW-1185">Reference proteome</keyword>
<reference evidence="4" key="1">
    <citation type="submission" date="2022-11" db="UniProtKB">
        <authorList>
            <consortium name="WormBaseParasite"/>
        </authorList>
    </citation>
    <scope>IDENTIFICATION</scope>
</reference>
<proteinExistence type="predicted"/>
<feature type="transmembrane region" description="Helical" evidence="1">
    <location>
        <begin position="109"/>
        <end position="129"/>
    </location>
</feature>
<keyword evidence="1" id="KW-1133">Transmembrane helix</keyword>
<dbReference type="AlphaFoldDB" id="A0A914VUY0"/>
<keyword evidence="2" id="KW-0732">Signal</keyword>
<evidence type="ECO:0000256" key="1">
    <source>
        <dbReference type="SAM" id="Phobius"/>
    </source>
</evidence>
<dbReference type="WBParaSite" id="PSAMB.scaffold2605size22296.g18431.t1">
    <property type="protein sequence ID" value="PSAMB.scaffold2605size22296.g18431.t1"/>
    <property type="gene ID" value="PSAMB.scaffold2605size22296.g18431"/>
</dbReference>